<evidence type="ECO:0000313" key="4">
    <source>
        <dbReference type="Proteomes" id="UP000710440"/>
    </source>
</evidence>
<keyword evidence="4" id="KW-1185">Reference proteome</keyword>
<comment type="caution">
    <text evidence="3">The sequence shown here is derived from an EMBL/GenBank/DDBJ whole genome shotgun (WGS) entry which is preliminary data.</text>
</comment>
<gene>
    <name evidence="3" type="ORF">Aspvir_003627</name>
</gene>
<dbReference type="Proteomes" id="UP000710440">
    <property type="component" value="Unassembled WGS sequence"/>
</dbReference>
<dbReference type="EMBL" id="BOPL01000002">
    <property type="protein sequence ID" value="GIJ99626.1"/>
    <property type="molecule type" value="Genomic_DNA"/>
</dbReference>
<name>A0A9P3BUI3_ASPVI</name>
<evidence type="ECO:0000313" key="3">
    <source>
        <dbReference type="EMBL" id="GIJ99626.1"/>
    </source>
</evidence>
<feature type="transmembrane region" description="Helical" evidence="2">
    <location>
        <begin position="499"/>
        <end position="518"/>
    </location>
</feature>
<keyword evidence="2" id="KW-0812">Transmembrane</keyword>
<feature type="compositionally biased region" description="Basic and acidic residues" evidence="1">
    <location>
        <begin position="555"/>
        <end position="564"/>
    </location>
</feature>
<accession>A0A9P3BUI3</accession>
<dbReference type="Gene3D" id="1.20.58.340">
    <property type="entry name" value="Magnesium transport protein CorA, transmembrane region"/>
    <property type="match status" value="1"/>
</dbReference>
<keyword evidence="2" id="KW-1133">Transmembrane helix</keyword>
<proteinExistence type="predicted"/>
<evidence type="ECO:0000256" key="1">
    <source>
        <dbReference type="SAM" id="MobiDB-lite"/>
    </source>
</evidence>
<organism evidence="3 4">
    <name type="scientific">Aspergillus viridinutans</name>
    <dbReference type="NCBI Taxonomy" id="75553"/>
    <lineage>
        <taxon>Eukaryota</taxon>
        <taxon>Fungi</taxon>
        <taxon>Dikarya</taxon>
        <taxon>Ascomycota</taxon>
        <taxon>Pezizomycotina</taxon>
        <taxon>Eurotiomycetes</taxon>
        <taxon>Eurotiomycetidae</taxon>
        <taxon>Eurotiales</taxon>
        <taxon>Aspergillaceae</taxon>
        <taxon>Aspergillus</taxon>
        <taxon>Aspergillus subgen. Fumigati</taxon>
    </lineage>
</organism>
<feature type="region of interest" description="Disordered" evidence="1">
    <location>
        <begin position="528"/>
        <end position="564"/>
    </location>
</feature>
<feature type="transmembrane region" description="Helical" evidence="2">
    <location>
        <begin position="459"/>
        <end position="479"/>
    </location>
</feature>
<sequence length="564" mass="63320">MGDVQPISTNHEDANFSRLEASFSQTKVLPRSNSIEMKDIFRHAQTSDLEAKDLDFNFNLNRSNYPLGNLQSLQDVFPAVQHDMHFKNPRNFSDETEIMFLDVNEDTASWNTLDSRGLDQLLRVGASVPPDQTELMGRLEYSKTFSHECTLRPFETFETTCLVCSRHLSPSPTDSQDSFVPLIPEKHTSFASRISMTQDNTADLFKYLNADPSFIMNLLGRPDYWAPQTRWTSDSNSNILACGAPLSVYVRYDAALHLTTYIISHKEGDSSIQALQDIFNISIRTAPPEQRARILLDDPFDLAVILSTLSFEASKYHAQRFRRYMWTQINKVDDHLAGLEANDRRKLGELTKELQIISQNADSHLGNADVAIITATAIRTAHARLHEALGSPARVFERASDSITYVIESMQKQKIWFLNYKNRKDSTMALVYNLVTQQDAASNIQLAASMKRDSTSMNAIAALTMVFLPGTFIATILSAGGFNGGGGNNGSGSTSVWRLWAAITVPLTLVVMSSWWLYKKRNDQVRPAPMAKEEEASIPPRKRGTFRSMSFSSWSRRDSASGKV</sequence>
<protein>
    <submittedName>
        <fullName evidence="3">Uncharacterized protein</fullName>
    </submittedName>
</protein>
<dbReference type="OrthoDB" id="2830640at2759"/>
<reference evidence="3 4" key="1">
    <citation type="submission" date="2021-02" db="EMBL/GenBank/DDBJ databases">
        <title>Pan-genome distribution and transcriptional activeness of fungal secondary metabolism genes in Aspergillus section Fumigati.</title>
        <authorList>
            <person name="Takahashi H."/>
            <person name="Umemura M."/>
            <person name="Ninomiya A."/>
            <person name="Kusuya Y."/>
            <person name="Urayama S."/>
            <person name="Shimizu M."/>
            <person name="Watanabe A."/>
            <person name="Kamei K."/>
            <person name="Yaguchi T."/>
            <person name="Hagiwara D."/>
        </authorList>
    </citation>
    <scope>NUCLEOTIDE SEQUENCE [LARGE SCALE GENOMIC DNA]</scope>
    <source>
        <strain evidence="3 4">IFM 47045</strain>
    </source>
</reference>
<keyword evidence="2" id="KW-0472">Membrane</keyword>
<dbReference type="AlphaFoldDB" id="A0A9P3BUI3"/>
<dbReference type="GeneID" id="66931609"/>
<dbReference type="RefSeq" id="XP_043122813.1">
    <property type="nucleotide sequence ID" value="XM_043266878.1"/>
</dbReference>
<evidence type="ECO:0000256" key="2">
    <source>
        <dbReference type="SAM" id="Phobius"/>
    </source>
</evidence>